<feature type="domain" description="Carrier" evidence="9">
    <location>
        <begin position="1323"/>
        <end position="1397"/>
    </location>
</feature>
<dbReference type="InterPro" id="IPR020841">
    <property type="entry name" value="PKS_Beta-ketoAc_synthase_dom"/>
</dbReference>
<dbReference type="SUPFAM" id="SSF53901">
    <property type="entry name" value="Thiolase-like"/>
    <property type="match status" value="1"/>
</dbReference>
<dbReference type="GO" id="GO:0008168">
    <property type="term" value="F:methyltransferase activity"/>
    <property type="evidence" value="ECO:0007669"/>
    <property type="project" value="UniProtKB-KW"/>
</dbReference>
<dbReference type="SUPFAM" id="SSF53474">
    <property type="entry name" value="alpha/beta-Hydrolases"/>
    <property type="match status" value="1"/>
</dbReference>
<dbReference type="Gene3D" id="3.40.366.10">
    <property type="entry name" value="Malonyl-Coenzyme A Acyl Carrier Protein, domain 2"/>
    <property type="match status" value="2"/>
</dbReference>
<feature type="active site" description="Proton acceptor; for dehydratase activity" evidence="7">
    <location>
        <position position="1017"/>
    </location>
</feature>
<dbReference type="PROSITE" id="PS52004">
    <property type="entry name" value="KS3_2"/>
    <property type="match status" value="1"/>
</dbReference>
<evidence type="ECO:0000313" key="12">
    <source>
        <dbReference type="EMBL" id="KAJ5354336.1"/>
    </source>
</evidence>
<evidence type="ECO:0000256" key="5">
    <source>
        <dbReference type="ARBA" id="ARBA00022679"/>
    </source>
</evidence>
<dbReference type="Pfam" id="PF00550">
    <property type="entry name" value="PP-binding"/>
    <property type="match status" value="2"/>
</dbReference>
<keyword evidence="13" id="KW-1185">Reference proteome</keyword>
<dbReference type="InterPro" id="IPR042104">
    <property type="entry name" value="PKS_dehydratase_sf"/>
</dbReference>
<protein>
    <submittedName>
        <fullName evidence="12">Uncharacterized protein</fullName>
    </submittedName>
</protein>
<dbReference type="Gene3D" id="3.40.50.150">
    <property type="entry name" value="Vaccinia Virus protein VP39"/>
    <property type="match status" value="1"/>
</dbReference>
<evidence type="ECO:0000256" key="6">
    <source>
        <dbReference type="ARBA" id="ARBA00023268"/>
    </source>
</evidence>
<dbReference type="InterPro" id="IPR029063">
    <property type="entry name" value="SAM-dependent_MTases_sf"/>
</dbReference>
<feature type="region of interest" description="Disordered" evidence="8">
    <location>
        <begin position="1399"/>
        <end position="1443"/>
    </location>
</feature>
<dbReference type="InterPro" id="IPR013094">
    <property type="entry name" value="AB_hydrolase_3"/>
</dbReference>
<dbReference type="GO" id="GO:0004312">
    <property type="term" value="F:fatty acid synthase activity"/>
    <property type="evidence" value="ECO:0007669"/>
    <property type="project" value="TreeGrafter"/>
</dbReference>
<evidence type="ECO:0000259" key="10">
    <source>
        <dbReference type="PROSITE" id="PS52004"/>
    </source>
</evidence>
<dbReference type="InterPro" id="IPR020806">
    <property type="entry name" value="PKS_PP-bd"/>
</dbReference>
<dbReference type="Pfam" id="PF18558">
    <property type="entry name" value="HTH_51"/>
    <property type="match status" value="1"/>
</dbReference>
<dbReference type="GO" id="GO:0031177">
    <property type="term" value="F:phosphopantetheine binding"/>
    <property type="evidence" value="ECO:0007669"/>
    <property type="project" value="InterPro"/>
</dbReference>
<keyword evidence="4" id="KW-0489">Methyltransferase</keyword>
<dbReference type="InterPro" id="IPR041068">
    <property type="entry name" value="HTH_51"/>
</dbReference>
<dbReference type="PANTHER" id="PTHR43775">
    <property type="entry name" value="FATTY ACID SYNTHASE"/>
    <property type="match status" value="1"/>
</dbReference>
<dbReference type="InterPro" id="IPR049900">
    <property type="entry name" value="PKS_mFAS_DH"/>
</dbReference>
<feature type="region of interest" description="Disordered" evidence="8">
    <location>
        <begin position="1282"/>
        <end position="1318"/>
    </location>
</feature>
<evidence type="ECO:0000313" key="13">
    <source>
        <dbReference type="Proteomes" id="UP001148299"/>
    </source>
</evidence>
<dbReference type="InterPro" id="IPR032088">
    <property type="entry name" value="SAT"/>
</dbReference>
<evidence type="ECO:0000256" key="4">
    <source>
        <dbReference type="ARBA" id="ARBA00022603"/>
    </source>
</evidence>
<dbReference type="GO" id="GO:0030639">
    <property type="term" value="P:polyketide biosynthetic process"/>
    <property type="evidence" value="ECO:0007669"/>
    <property type="project" value="UniProtKB-ARBA"/>
</dbReference>
<comment type="caution">
    <text evidence="12">The sequence shown here is derived from an EMBL/GenBank/DDBJ whole genome shotgun (WGS) entry which is preliminary data.</text>
</comment>
<dbReference type="CDD" id="cd00833">
    <property type="entry name" value="PKS"/>
    <property type="match status" value="1"/>
</dbReference>
<dbReference type="Pfam" id="PF07859">
    <property type="entry name" value="Abhydrolase_3"/>
    <property type="match status" value="1"/>
</dbReference>
<sequence length="2279" mass="249596">MSSFPSLLAFGSLSTWPSIGQLKDLRGSLLEDENLCHIKEAFNELPELWKTLLANDAGLEPVNGLAAAECLQAWISTGEAISKSGDQNNILSLPLTIASHLCDYLKYLKETGCSHSNFLDHILGAAGVQGFCAGLLSALAVKGSNDEKCVGVCGALSVHVAFSIGAYVDLDSLVYGPTSCLAVRWRSPDGFATLENVLKKHESAYVSVIRSSNEATITVRSPDTSDVSTRLQNAGICVLDTGVCGRYHTPEYRGIPDKVFKACEEQAGNTLGKGHAVRSDGHGQMPVEYDALIAVCRNILLDCPNWELDISASVSRLYQMDKVPFMLGIGMDTGLSSILKDVNIVGASSVCKARGTSEQADVVQDYPAHSIAVTGMSCKFPGADSPDEFWQLLLKGTSMVSRVPPERWHEAVSSRGSKRNGDYWGNFIEDFDSFDHQFFGKSSREAASMDPQQRLVLQGVYRAMESTGYFSSSPTRRDRAIGCYLGLCAVEYDANVASHPLMHFQLSAGDCRQALAGGVSLFTSPYLFENLSASHFLSPTGASKPFDANADGYCRGEGFGLVVLKRLSAALTDGDQVLAVIGGSAVNQSDSCVPITVPHAPSQETVYRNAAHLAGISPHKVTFVESHGTGTSVGDPIEMESIRHAFGGPQRQNELVVSSVKGNIGHLEGASGVAGLIKAILQLEHRTAVMQASFKSLNPRIHPLESDRITIPTSNLRLPEGQLTACVNNYGAAGSNCTLMITQPPCIPEDHTDVPSLSNGSIIVTAADSIAAIDKATFIPAYVFGILSLEHGLKLVAGRASLMKTNWGFTEPIISPLRKLALSLCFSESTIPIETCSDGSSWMELTLSCLSEHTRKPVFFSQAVNRLARSRGPCTWLEAGSDSGVTNMVRHALERPRGEEHNFLPMSLSKPSASDALVDTTMQLWKMGHTPGFWAFHHAHRHQYLPMRLPPYQWEKNRHWLELLPLPLANSSNDSLPPRNQASETPRLVRKIEHDGDDALFKIDPLCDEYQSLVLGHVIAGSPLCPATVYMEIVARACKIIAPWDPAPLLGFSKLQIDSPLGMATDRNITLTIRMRNQESMEFNVISCAKYTEKSLGVSHTSGIIKMKKEAESVKQEFSRYERLIDTSSAENLYNDIESESGPSKRCSQKGHITGIVTSPPDLRSGAIPVHPATVDSWMQIGGIHANVISPCPEDEAYVFTKLESIQFGPSFIKSSSAASPSWMILSNMVPSGPKKLSNDIFVFDASSKRLVAMILGAQFNNVRLSSLQKLLLRLDQETPMLNQTPKPSNVTTPCSSTRKSGTTKISKSDPNITKNSTSTVRDSIFRDVCACLERVAEIPPTDVKGNTSMDDLEIDSLMMMEVISDLSIRFSIELPIKDIEKLNDLDSLVGYLLNRGCGTRRRSDVSSDTSTPDMSQHTSRTTDGSSTSYSIKRSEHADHHDDDQLRHLASLVQDVLDLRSAPSGDANLADMGLDSLQAIELNGEIEKQFCVSIDLQKLDETSSFQDLVRMTGLSQTHFQSTRGGSDMGTCSLVEEQLPEDQFQQISASHLRESFDQIRCDFDKFSTQEGFANFWRTVHPYQNRLVLSYTAKAFRELGADLTCISFGQAVPKISVLEKHKPLLNRMHAILADGGYIEDQESIGYIRTCKAFELDDPQTLLKRIISDFPIHASEHALLDVTGSRLAECLKGKVDPLPLLFANKKVRQVVADVYDLAPMCRAATRLLAKFMAKAFPPSDKVKTFHFLEVGGGTGGTTRLLVKYLTDCEINFTYTFTDLSSALVESVKGGLEEYDCMRYATLDVEKEARTEHTNKYHAIVSTNCIHATRNATMSLANLRKMLVADGVIALVEFTHGLYWFDLVYGLLDGWWLFTDGRRHALADTPFWDRSLIDAGYSNVNWSDGDTPESRTLRLICGFNTPAGSGNNMNLSKRGGVDFETLTWKSVDGLDLCADIYYPSPGSEGTVGVKRPIALLFHGGGHILLTRKDVHIKHIKMMLARGFLPISFDYRLCPEVNISQGPMTDACDALSWARSQLPQLNRACSNIQLNTDRVAAVGWSSGGHLAMTLAYTAPERGMKAPDVVLGFYCPSNFEAECWKSPIYPKSAQQVPDTAYDLLEGVCDNPIAGYKPDPTPNGQMTLKDPRWRIVIHSNWKAQMVPILVGGLPSKAEATIKSTDVNSHTLAELPMPPVEDIQAISPYAQIVRGWYRTPTYLVHGDRDDLIPWQQSRDAAQALVSQGIEAGFAAPNEAGHAFDLWSDEDPLETGWPAVVDAYDFVCHQIF</sequence>
<dbReference type="InterPro" id="IPR029058">
    <property type="entry name" value="AB_hydrolase_fold"/>
</dbReference>
<feature type="domain" description="Carrier" evidence="9">
    <location>
        <begin position="1440"/>
        <end position="1516"/>
    </location>
</feature>
<dbReference type="Gene3D" id="3.40.47.10">
    <property type="match status" value="2"/>
</dbReference>
<dbReference type="PROSITE" id="PS50075">
    <property type="entry name" value="CARRIER"/>
    <property type="match status" value="2"/>
</dbReference>
<dbReference type="SMART" id="SM00823">
    <property type="entry name" value="PKS_PP"/>
    <property type="match status" value="2"/>
</dbReference>
<evidence type="ECO:0000256" key="7">
    <source>
        <dbReference type="PROSITE-ProRule" id="PRU01363"/>
    </source>
</evidence>
<dbReference type="Gene3D" id="3.10.129.110">
    <property type="entry name" value="Polyketide synthase dehydratase"/>
    <property type="match status" value="1"/>
</dbReference>
<dbReference type="InterPro" id="IPR016039">
    <property type="entry name" value="Thiolase-like"/>
</dbReference>
<dbReference type="PROSITE" id="PS52019">
    <property type="entry name" value="PKS_MFAS_DH"/>
    <property type="match status" value="1"/>
</dbReference>
<dbReference type="GO" id="GO:0016787">
    <property type="term" value="F:hydrolase activity"/>
    <property type="evidence" value="ECO:0007669"/>
    <property type="project" value="InterPro"/>
</dbReference>
<gene>
    <name evidence="12" type="ORF">N7541_006900</name>
</gene>
<dbReference type="InterPro" id="IPR014030">
    <property type="entry name" value="Ketoacyl_synth_N"/>
</dbReference>
<dbReference type="Pfam" id="PF16073">
    <property type="entry name" value="SAT"/>
    <property type="match status" value="1"/>
</dbReference>
<dbReference type="EMBL" id="JAPZBR010000005">
    <property type="protein sequence ID" value="KAJ5354336.1"/>
    <property type="molecule type" value="Genomic_DNA"/>
</dbReference>
<evidence type="ECO:0000259" key="9">
    <source>
        <dbReference type="PROSITE" id="PS50075"/>
    </source>
</evidence>
<dbReference type="PANTHER" id="PTHR43775:SF21">
    <property type="entry name" value="NON-REDUCING POLYKETIDE SYNTHASE AUSA-RELATED"/>
    <property type="match status" value="1"/>
</dbReference>
<evidence type="ECO:0000256" key="2">
    <source>
        <dbReference type="ARBA" id="ARBA00022450"/>
    </source>
</evidence>
<dbReference type="SUPFAM" id="SSF52151">
    <property type="entry name" value="FabD/lysophospholipase-like"/>
    <property type="match status" value="1"/>
</dbReference>
<keyword evidence="2" id="KW-0596">Phosphopantetheine</keyword>
<proteinExistence type="predicted"/>
<dbReference type="SUPFAM" id="SSF47336">
    <property type="entry name" value="ACP-like"/>
    <property type="match status" value="2"/>
</dbReference>
<feature type="domain" description="Ketosynthase family 3 (KS3)" evidence="10">
    <location>
        <begin position="368"/>
        <end position="743"/>
    </location>
</feature>
<evidence type="ECO:0000256" key="1">
    <source>
        <dbReference type="ARBA" id="ARBA00004721"/>
    </source>
</evidence>
<dbReference type="InterPro" id="IPR001227">
    <property type="entry name" value="Ac_transferase_dom_sf"/>
</dbReference>
<keyword evidence="3" id="KW-0597">Phosphoprotein</keyword>
<dbReference type="SMART" id="SM00825">
    <property type="entry name" value="PKS_KS"/>
    <property type="match status" value="1"/>
</dbReference>
<dbReference type="Pfam" id="PF00109">
    <property type="entry name" value="ketoacyl-synt"/>
    <property type="match status" value="2"/>
</dbReference>
<dbReference type="InterPro" id="IPR050091">
    <property type="entry name" value="PKS_NRPS_Biosynth_Enz"/>
</dbReference>
<accession>A0A9W9R697</accession>
<evidence type="ECO:0000256" key="3">
    <source>
        <dbReference type="ARBA" id="ARBA00022553"/>
    </source>
</evidence>
<feature type="domain" description="PKS/mFAS DH" evidence="11">
    <location>
        <begin position="986"/>
        <end position="1269"/>
    </location>
</feature>
<dbReference type="Gene3D" id="3.30.70.3290">
    <property type="match status" value="1"/>
</dbReference>
<evidence type="ECO:0000259" key="11">
    <source>
        <dbReference type="PROSITE" id="PS52019"/>
    </source>
</evidence>
<dbReference type="GO" id="GO:0032259">
    <property type="term" value="P:methylation"/>
    <property type="evidence" value="ECO:0007669"/>
    <property type="project" value="UniProtKB-KW"/>
</dbReference>
<dbReference type="Pfam" id="PF08242">
    <property type="entry name" value="Methyltransf_12"/>
    <property type="match status" value="1"/>
</dbReference>
<dbReference type="InterPro" id="IPR014031">
    <property type="entry name" value="Ketoacyl_synth_C"/>
</dbReference>
<reference evidence="12" key="1">
    <citation type="submission" date="2022-12" db="EMBL/GenBank/DDBJ databases">
        <authorList>
            <person name="Petersen C."/>
        </authorList>
    </citation>
    <scope>NUCLEOTIDE SEQUENCE</scope>
    <source>
        <strain evidence="12">IBT 35675</strain>
    </source>
</reference>
<comment type="pathway">
    <text evidence="1">Secondary metabolite biosynthesis; terpenoid biosynthesis.</text>
</comment>
<dbReference type="GO" id="GO:0006633">
    <property type="term" value="P:fatty acid biosynthetic process"/>
    <property type="evidence" value="ECO:0007669"/>
    <property type="project" value="TreeGrafter"/>
</dbReference>
<dbReference type="Gene3D" id="3.40.50.1820">
    <property type="entry name" value="alpha/beta hydrolase"/>
    <property type="match status" value="1"/>
</dbReference>
<feature type="compositionally biased region" description="Low complexity" evidence="8">
    <location>
        <begin position="1407"/>
        <end position="1416"/>
    </location>
</feature>
<feature type="region of interest" description="C-terminal hotdog fold" evidence="7">
    <location>
        <begin position="1125"/>
        <end position="1269"/>
    </location>
</feature>
<dbReference type="InterPro" id="IPR013217">
    <property type="entry name" value="Methyltransf_12"/>
</dbReference>
<reference evidence="12" key="2">
    <citation type="journal article" date="2023" name="IMA Fungus">
        <title>Comparative genomic study of the Penicillium genus elucidates a diverse pangenome and 15 lateral gene transfer events.</title>
        <authorList>
            <person name="Petersen C."/>
            <person name="Sorensen T."/>
            <person name="Nielsen M.R."/>
            <person name="Sondergaard T.E."/>
            <person name="Sorensen J.L."/>
            <person name="Fitzpatrick D.A."/>
            <person name="Frisvad J.C."/>
            <person name="Nielsen K.L."/>
        </authorList>
    </citation>
    <scope>NUCLEOTIDE SEQUENCE</scope>
    <source>
        <strain evidence="12">IBT 35675</strain>
    </source>
</reference>
<keyword evidence="5" id="KW-0808">Transferase</keyword>
<name>A0A9W9R697_PENBR</name>
<dbReference type="InterPro" id="IPR036736">
    <property type="entry name" value="ACP-like_sf"/>
</dbReference>
<organism evidence="12 13">
    <name type="scientific">Penicillium brevicompactum</name>
    <dbReference type="NCBI Taxonomy" id="5074"/>
    <lineage>
        <taxon>Eukaryota</taxon>
        <taxon>Fungi</taxon>
        <taxon>Dikarya</taxon>
        <taxon>Ascomycota</taxon>
        <taxon>Pezizomycotina</taxon>
        <taxon>Eurotiomycetes</taxon>
        <taxon>Eurotiomycetidae</taxon>
        <taxon>Eurotiales</taxon>
        <taxon>Aspergillaceae</taxon>
        <taxon>Penicillium</taxon>
    </lineage>
</organism>
<feature type="region of interest" description="N-terminal hotdog fold" evidence="7">
    <location>
        <begin position="986"/>
        <end position="1112"/>
    </location>
</feature>
<dbReference type="SUPFAM" id="SSF53335">
    <property type="entry name" value="S-adenosyl-L-methionine-dependent methyltransferases"/>
    <property type="match status" value="1"/>
</dbReference>
<dbReference type="Pfam" id="PF02801">
    <property type="entry name" value="Ketoacyl-synt_C"/>
    <property type="match status" value="1"/>
</dbReference>
<keyword evidence="6" id="KW-0511">Multifunctional enzyme</keyword>
<evidence type="ECO:0000256" key="8">
    <source>
        <dbReference type="SAM" id="MobiDB-lite"/>
    </source>
</evidence>
<feature type="compositionally biased region" description="Polar residues" evidence="8">
    <location>
        <begin position="1417"/>
        <end position="1432"/>
    </location>
</feature>
<dbReference type="InterPro" id="IPR016035">
    <property type="entry name" value="Acyl_Trfase/lysoPLipase"/>
</dbReference>
<feature type="active site" description="Proton donor; for dehydratase activity" evidence="7">
    <location>
        <position position="1176"/>
    </location>
</feature>
<dbReference type="InterPro" id="IPR009081">
    <property type="entry name" value="PP-bd_ACP"/>
</dbReference>
<dbReference type="Gene3D" id="1.10.1200.10">
    <property type="entry name" value="ACP-like"/>
    <property type="match status" value="2"/>
</dbReference>
<dbReference type="GO" id="GO:0017000">
    <property type="term" value="P:antibiotic biosynthetic process"/>
    <property type="evidence" value="ECO:0007669"/>
    <property type="project" value="UniProtKB-ARBA"/>
</dbReference>
<dbReference type="Proteomes" id="UP001148299">
    <property type="component" value="Unassembled WGS sequence"/>
</dbReference>
<feature type="compositionally biased region" description="Basic and acidic residues" evidence="8">
    <location>
        <begin position="1433"/>
        <end position="1443"/>
    </location>
</feature>